<proteinExistence type="predicted"/>
<evidence type="ECO:0000256" key="1">
    <source>
        <dbReference type="ARBA" id="ARBA00000085"/>
    </source>
</evidence>
<keyword evidence="8" id="KW-0547">Nucleotide-binding</keyword>
<keyword evidence="16" id="KW-1185">Reference proteome</keyword>
<keyword evidence="10" id="KW-0067">ATP-binding</keyword>
<reference evidence="15 16" key="1">
    <citation type="submission" date="2023-07" db="EMBL/GenBank/DDBJ databases">
        <title>Genomic Encyclopedia of Type Strains, Phase IV (KMG-IV): sequencing the most valuable type-strain genomes for metagenomic binning, comparative biology and taxonomic classification.</title>
        <authorList>
            <person name="Goeker M."/>
        </authorList>
    </citation>
    <scope>NUCLEOTIDE SEQUENCE [LARGE SCALE GENOMIC DNA]</scope>
    <source>
        <strain evidence="15 16">B6-8</strain>
    </source>
</reference>
<dbReference type="GO" id="GO:0004673">
    <property type="term" value="F:protein histidine kinase activity"/>
    <property type="evidence" value="ECO:0007669"/>
    <property type="project" value="UniProtKB-EC"/>
</dbReference>
<dbReference type="InterPro" id="IPR029151">
    <property type="entry name" value="Sensor-like_sf"/>
</dbReference>
<dbReference type="RefSeq" id="WP_266347518.1">
    <property type="nucleotide sequence ID" value="NZ_JAPKNG010000001.1"/>
</dbReference>
<keyword evidence="9 15" id="KW-0418">Kinase</keyword>
<evidence type="ECO:0000256" key="6">
    <source>
        <dbReference type="ARBA" id="ARBA00022679"/>
    </source>
</evidence>
<dbReference type="Gene3D" id="3.30.565.10">
    <property type="entry name" value="Histidine kinase-like ATPase, C-terminal domain"/>
    <property type="match status" value="1"/>
</dbReference>
<evidence type="ECO:0000313" key="15">
    <source>
        <dbReference type="EMBL" id="MDQ0436624.1"/>
    </source>
</evidence>
<dbReference type="PRINTS" id="PR00344">
    <property type="entry name" value="BCTRLSENSOR"/>
</dbReference>
<feature type="domain" description="Histidine kinase" evidence="14">
    <location>
        <begin position="386"/>
        <end position="595"/>
    </location>
</feature>
<dbReference type="PANTHER" id="PTHR43065:SF46">
    <property type="entry name" value="C4-DICARBOXYLATE TRANSPORT SENSOR PROTEIN DCTB"/>
    <property type="match status" value="1"/>
</dbReference>
<dbReference type="Gene3D" id="6.10.250.3020">
    <property type="match status" value="1"/>
</dbReference>
<keyword evidence="11" id="KW-1133">Transmembrane helix</keyword>
<dbReference type="InterPro" id="IPR036097">
    <property type="entry name" value="HisK_dim/P_sf"/>
</dbReference>
<keyword evidence="12" id="KW-0902">Two-component regulatory system</keyword>
<dbReference type="SMART" id="SM00387">
    <property type="entry name" value="HATPase_c"/>
    <property type="match status" value="1"/>
</dbReference>
<evidence type="ECO:0000256" key="7">
    <source>
        <dbReference type="ARBA" id="ARBA00022692"/>
    </source>
</evidence>
<dbReference type="PANTHER" id="PTHR43065">
    <property type="entry name" value="SENSOR HISTIDINE KINASE"/>
    <property type="match status" value="1"/>
</dbReference>
<evidence type="ECO:0000256" key="5">
    <source>
        <dbReference type="ARBA" id="ARBA00022553"/>
    </source>
</evidence>
<evidence type="ECO:0000256" key="12">
    <source>
        <dbReference type="ARBA" id="ARBA00023012"/>
    </source>
</evidence>
<accession>A0ABU0H2U3</accession>
<dbReference type="SMART" id="SM00388">
    <property type="entry name" value="HisKA"/>
    <property type="match status" value="1"/>
</dbReference>
<gene>
    <name evidence="15" type="ORF">QO014_000994</name>
</gene>
<comment type="caution">
    <text evidence="15">The sequence shown here is derived from an EMBL/GenBank/DDBJ whole genome shotgun (WGS) entry which is preliminary data.</text>
</comment>
<evidence type="ECO:0000259" key="14">
    <source>
        <dbReference type="PROSITE" id="PS50109"/>
    </source>
</evidence>
<evidence type="ECO:0000256" key="8">
    <source>
        <dbReference type="ARBA" id="ARBA00022741"/>
    </source>
</evidence>
<evidence type="ECO:0000256" key="3">
    <source>
        <dbReference type="ARBA" id="ARBA00012438"/>
    </source>
</evidence>
<evidence type="ECO:0000256" key="9">
    <source>
        <dbReference type="ARBA" id="ARBA00022777"/>
    </source>
</evidence>
<keyword evidence="4" id="KW-1003">Cell membrane</keyword>
<evidence type="ECO:0000256" key="2">
    <source>
        <dbReference type="ARBA" id="ARBA00004651"/>
    </source>
</evidence>
<dbReference type="InterPro" id="IPR003594">
    <property type="entry name" value="HATPase_dom"/>
</dbReference>
<name>A0ABU0H2U3_9HYPH</name>
<sequence>MPRLLLIVLALVLLIGLDRFARFGAERWALSQLRTDAQAAAELRVSLVRSEIEKQRTLPIVLAQDPDMRAALESRDAARLDALDAKFEQLAIGTRAGAIYLLDNKGVAIAASNYRTATSFVGSNYAFRPYYLRAMAEGSAEHFAFGTVSKRPGLYLTRRLDGPNGPLGVLVVKAEFEAIEADWRRFVEPTFVTDDRAIVLVTSVPEWRFQTTGTIPSEQKAEIRTSLQFGDAELTPLPITVDDAASATIRAKLPADPRGRQFVEATAAVPTTDWMLHVLAPTEAAVNLATAAGRSLALLVGVLGLGAAGFWLLRRQRLLGEQTRQAAMRRDLEERVAARTAELSAANDQLRAEMAERRRARLAMQAMQDDLVQASKLAVLGQIAASVAHEVNQPVAAIRTFAENAELLLARGDTGMVRSNLSTITTLTERIGAITGELRAFARKTPGEVEHVSLRGVIDGAHLLVGHRLREQEIALSVEMAEADIIVVAARVRLEQVFVNLLQNAIEALSGQTDGRIRIDARTEGERVTIIVADNGPGLPPEVMSELFMPFTTTKPKGLGLGLVISNDIIAECGGTFVAENRDGAVFTITLPRAL</sequence>
<dbReference type="CDD" id="cd00082">
    <property type="entry name" value="HisKA"/>
    <property type="match status" value="1"/>
</dbReference>
<evidence type="ECO:0000313" key="16">
    <source>
        <dbReference type="Proteomes" id="UP001241603"/>
    </source>
</evidence>
<dbReference type="InterPro" id="IPR005467">
    <property type="entry name" value="His_kinase_dom"/>
</dbReference>
<dbReference type="InterPro" id="IPR017055">
    <property type="entry name" value="Sig_transdc_His_kinase_DctB"/>
</dbReference>
<evidence type="ECO:0000256" key="4">
    <source>
        <dbReference type="ARBA" id="ARBA00022475"/>
    </source>
</evidence>
<keyword evidence="5" id="KW-0597">Phosphoprotein</keyword>
<dbReference type="Gene3D" id="1.10.287.130">
    <property type="match status" value="1"/>
</dbReference>
<dbReference type="PIRSF" id="PIRSF036431">
    <property type="entry name" value="STHK_DctB"/>
    <property type="match status" value="1"/>
</dbReference>
<dbReference type="Proteomes" id="UP001241603">
    <property type="component" value="Unassembled WGS sequence"/>
</dbReference>
<dbReference type="Pfam" id="PF02743">
    <property type="entry name" value="dCache_1"/>
    <property type="match status" value="1"/>
</dbReference>
<dbReference type="Gene3D" id="3.30.450.20">
    <property type="entry name" value="PAS domain"/>
    <property type="match status" value="2"/>
</dbReference>
<dbReference type="PROSITE" id="PS50109">
    <property type="entry name" value="HIS_KIN"/>
    <property type="match status" value="1"/>
</dbReference>
<protein>
    <recommendedName>
        <fullName evidence="3">histidine kinase</fullName>
        <ecNumber evidence="3">2.7.13.3</ecNumber>
    </recommendedName>
</protein>
<dbReference type="SUPFAM" id="SSF55874">
    <property type="entry name" value="ATPase domain of HSP90 chaperone/DNA topoisomerase II/histidine kinase"/>
    <property type="match status" value="1"/>
</dbReference>
<keyword evidence="6 15" id="KW-0808">Transferase</keyword>
<comment type="catalytic activity">
    <reaction evidence="1">
        <text>ATP + protein L-histidine = ADP + protein N-phospho-L-histidine.</text>
        <dbReference type="EC" id="2.7.13.3"/>
    </reaction>
</comment>
<keyword evidence="7" id="KW-0812">Transmembrane</keyword>
<dbReference type="InterPro" id="IPR033479">
    <property type="entry name" value="dCache_1"/>
</dbReference>
<dbReference type="InterPro" id="IPR036890">
    <property type="entry name" value="HATPase_C_sf"/>
</dbReference>
<evidence type="ECO:0000256" key="13">
    <source>
        <dbReference type="ARBA" id="ARBA00023136"/>
    </source>
</evidence>
<dbReference type="InterPro" id="IPR003661">
    <property type="entry name" value="HisK_dim/P_dom"/>
</dbReference>
<dbReference type="EMBL" id="JAUSVO010000001">
    <property type="protein sequence ID" value="MDQ0436624.1"/>
    <property type="molecule type" value="Genomic_DNA"/>
</dbReference>
<dbReference type="InterPro" id="IPR004358">
    <property type="entry name" value="Sig_transdc_His_kin-like_C"/>
</dbReference>
<keyword evidence="13" id="KW-0472">Membrane</keyword>
<dbReference type="Pfam" id="PF00512">
    <property type="entry name" value="HisKA"/>
    <property type="match status" value="1"/>
</dbReference>
<comment type="subcellular location">
    <subcellularLocation>
        <location evidence="2">Cell membrane</location>
        <topology evidence="2">Multi-pass membrane protein</topology>
    </subcellularLocation>
</comment>
<dbReference type="SUPFAM" id="SSF47384">
    <property type="entry name" value="Homodimeric domain of signal transducing histidine kinase"/>
    <property type="match status" value="1"/>
</dbReference>
<organism evidence="15 16">
    <name type="scientific">Kaistia dalseonensis</name>
    <dbReference type="NCBI Taxonomy" id="410840"/>
    <lineage>
        <taxon>Bacteria</taxon>
        <taxon>Pseudomonadati</taxon>
        <taxon>Pseudomonadota</taxon>
        <taxon>Alphaproteobacteria</taxon>
        <taxon>Hyphomicrobiales</taxon>
        <taxon>Kaistiaceae</taxon>
        <taxon>Kaistia</taxon>
    </lineage>
</organism>
<evidence type="ECO:0000256" key="11">
    <source>
        <dbReference type="ARBA" id="ARBA00022989"/>
    </source>
</evidence>
<evidence type="ECO:0000256" key="10">
    <source>
        <dbReference type="ARBA" id="ARBA00022840"/>
    </source>
</evidence>
<dbReference type="EC" id="2.7.13.3" evidence="3"/>
<dbReference type="Pfam" id="PF02518">
    <property type="entry name" value="HATPase_c"/>
    <property type="match status" value="1"/>
</dbReference>
<dbReference type="SUPFAM" id="SSF103190">
    <property type="entry name" value="Sensory domain-like"/>
    <property type="match status" value="1"/>
</dbReference>